<protein>
    <submittedName>
        <fullName evidence="3">Uncharacterized protein LOC107123487</fullName>
    </submittedName>
</protein>
<evidence type="ECO:0000313" key="3">
    <source>
        <dbReference type="RefSeq" id="XP_015282228.1"/>
    </source>
</evidence>
<organism evidence="2 3">
    <name type="scientific">Gekko japonicus</name>
    <name type="common">Schlegel's Japanese gecko</name>
    <dbReference type="NCBI Taxonomy" id="146911"/>
    <lineage>
        <taxon>Eukaryota</taxon>
        <taxon>Metazoa</taxon>
        <taxon>Chordata</taxon>
        <taxon>Craniata</taxon>
        <taxon>Vertebrata</taxon>
        <taxon>Euteleostomi</taxon>
        <taxon>Lepidosauria</taxon>
        <taxon>Squamata</taxon>
        <taxon>Bifurcata</taxon>
        <taxon>Gekkota</taxon>
        <taxon>Gekkonidae</taxon>
        <taxon>Gekkoninae</taxon>
        <taxon>Gekko</taxon>
    </lineage>
</organism>
<feature type="region of interest" description="Disordered" evidence="1">
    <location>
        <begin position="1"/>
        <end position="29"/>
    </location>
</feature>
<sequence length="278" mass="30594">MGGSFSSGPESDENCKVNRGVGSASRSHEGRNLFAQRGCCKRQTKYVCIGQDISGSPASIDVGVCRTHCGGPQRMTSYIAGVLGLSRQFSMLEFLQTKKLQDRFSEPPPSNEADRSCPLDHHCEPSSVRVENVLLLTGIRQVEVIEGCHCAPSPAECLRLPSLKTFFPDSPLEKTIDVGKCSVPLHSEDGLLCVPIRFDVALLKSPNGNDVVQTLESCELRESCYRVSHWEYYFEVRLNSAGKRQERLKEIDVGRCLGECVSGNRCLLRYVCTAGLTT</sequence>
<dbReference type="PANTHER" id="PTHR39313:SF1">
    <property type="entry name" value="IM:7138239"/>
    <property type="match status" value="1"/>
</dbReference>
<gene>
    <name evidence="3" type="primary">LOC107123487</name>
</gene>
<accession>A0ABM1L8E1</accession>
<dbReference type="GeneID" id="107123487"/>
<dbReference type="PANTHER" id="PTHR39313">
    <property type="entry name" value="IM:7138239"/>
    <property type="match status" value="1"/>
</dbReference>
<evidence type="ECO:0000313" key="2">
    <source>
        <dbReference type="Proteomes" id="UP000694871"/>
    </source>
</evidence>
<evidence type="ECO:0000256" key="1">
    <source>
        <dbReference type="SAM" id="MobiDB-lite"/>
    </source>
</evidence>
<reference evidence="3" key="1">
    <citation type="submission" date="2025-08" db="UniProtKB">
        <authorList>
            <consortium name="RefSeq"/>
        </authorList>
    </citation>
    <scope>IDENTIFICATION</scope>
</reference>
<proteinExistence type="predicted"/>
<keyword evidence="2" id="KW-1185">Reference proteome</keyword>
<dbReference type="Proteomes" id="UP000694871">
    <property type="component" value="Unplaced"/>
</dbReference>
<name>A0ABM1L8E1_GEKJA</name>
<dbReference type="RefSeq" id="XP_015282228.1">
    <property type="nucleotide sequence ID" value="XM_015426742.1"/>
</dbReference>